<dbReference type="GeneID" id="13724806"/>
<dbReference type="AlphaFoldDB" id="K0B8I0"/>
<name>K0B8I0_9ARCH</name>
<accession>K0B8I0</accession>
<evidence type="ECO:0000313" key="1">
    <source>
        <dbReference type="EMBL" id="AFS81814.1"/>
    </source>
</evidence>
<dbReference type="PATRIC" id="fig|1229908.8.peg.2120"/>
<reference evidence="1 2" key="1">
    <citation type="journal article" date="2012" name="J. Bacteriol.">
        <title>Draft Genome Sequence of an Ammonia-Oxidizing Archaeon, "Candidatus Nitrosopumilus koreensis" AR1, from Marine Sediment.</title>
        <authorList>
            <person name="Park S.J."/>
            <person name="Kim J.G."/>
            <person name="Jung M.Y."/>
            <person name="Kim S.J."/>
            <person name="Cha I.T."/>
            <person name="Kwon K."/>
            <person name="Lee J.H."/>
            <person name="Rhee S.K."/>
        </authorList>
    </citation>
    <scope>NUCLEOTIDE SEQUENCE [LARGE SCALE GENOMIC DNA]</scope>
    <source>
        <strain evidence="1 2">AR1</strain>
    </source>
</reference>
<protein>
    <submittedName>
        <fullName evidence="1">Uncharacterized protein</fullName>
    </submittedName>
</protein>
<organism evidence="1 2">
    <name type="scientific">Candidatus Nitrosopumilus koreensis AR1</name>
    <dbReference type="NCBI Taxonomy" id="1229908"/>
    <lineage>
        <taxon>Archaea</taxon>
        <taxon>Nitrososphaerota</taxon>
        <taxon>Nitrososphaeria</taxon>
        <taxon>Nitrosopumilales</taxon>
        <taxon>Nitrosopumilaceae</taxon>
        <taxon>Nitrosopumilus</taxon>
    </lineage>
</organism>
<proteinExistence type="predicted"/>
<dbReference type="Proteomes" id="UP000006101">
    <property type="component" value="Chromosome"/>
</dbReference>
<dbReference type="EMBL" id="CP003842">
    <property type="protein sequence ID" value="AFS81814.1"/>
    <property type="molecule type" value="Genomic_DNA"/>
</dbReference>
<dbReference type="RefSeq" id="WP_014964186.1">
    <property type="nucleotide sequence ID" value="NC_018655.1"/>
</dbReference>
<dbReference type="HOGENOM" id="CLU_1387627_0_0_2"/>
<sequence>MKTQQAAMFAVVAVAAAVGGIFSAYPTTENSEMYSESSNIMGHITLTVADVDGNIVDYVQTDNLVVDVGIDTMGDLIFPNINLNGNATDSQFSWIGIGTNNTAANASDVGIGTAISGCARVQDGTVTGDSSVSGEITVTVDASFSGANCAGAVVEAVLMNDGSSGELLARQVFSAVNVGASDTLTVSWDITLT</sequence>
<gene>
    <name evidence="1" type="ORF">NKOR_09845</name>
</gene>
<keyword evidence="2" id="KW-1185">Reference proteome</keyword>
<dbReference type="KEGG" id="nkr:NKOR_09845"/>
<evidence type="ECO:0000313" key="2">
    <source>
        <dbReference type="Proteomes" id="UP000006101"/>
    </source>
</evidence>